<protein>
    <submittedName>
        <fullName evidence="1">Uncharacterized protein</fullName>
    </submittedName>
</protein>
<name>A0ABY6GGE8_9BURK</name>
<organism evidence="1 2">
    <name type="scientific">Comamonas endophytica</name>
    <dbReference type="NCBI Taxonomy" id="2949090"/>
    <lineage>
        <taxon>Bacteria</taxon>
        <taxon>Pseudomonadati</taxon>
        <taxon>Pseudomonadota</taxon>
        <taxon>Betaproteobacteria</taxon>
        <taxon>Burkholderiales</taxon>
        <taxon>Comamonadaceae</taxon>
        <taxon>Comamonas</taxon>
    </lineage>
</organism>
<dbReference type="EMBL" id="CP106882">
    <property type="protein sequence ID" value="UYG53452.1"/>
    <property type="molecule type" value="Genomic_DNA"/>
</dbReference>
<proteinExistence type="predicted"/>
<reference evidence="1" key="1">
    <citation type="submission" date="2022-09" db="EMBL/GenBank/DDBJ databases">
        <title>The complete genome of Acidovorax sp. 5MLIR.</title>
        <authorList>
            <person name="Liu L."/>
            <person name="Yue J."/>
            <person name="Yang F."/>
            <person name="Yuan J."/>
            <person name="Li L."/>
        </authorList>
    </citation>
    <scope>NUCLEOTIDE SEQUENCE</scope>
    <source>
        <strain evidence="1">5MLIR</strain>
        <plasmid evidence="1">unnamed1</plasmid>
    </source>
</reference>
<gene>
    <name evidence="1" type="ORF">M9799_18955</name>
</gene>
<keyword evidence="1" id="KW-0614">Plasmid</keyword>
<dbReference type="RefSeq" id="WP_231043682.1">
    <property type="nucleotide sequence ID" value="NZ_CP106882.1"/>
</dbReference>
<evidence type="ECO:0000313" key="1">
    <source>
        <dbReference type="EMBL" id="UYG53452.1"/>
    </source>
</evidence>
<sequence>MAGVPAREGRAQNEKQIAGLDRSAENGLADALCLAAGMQRGDAGASRMGLGFTPGAQPGISLEWRLIWPIFLTIPWN</sequence>
<geneLocation type="plasmid" evidence="1 2">
    <name>unnamed1</name>
</geneLocation>
<keyword evidence="2" id="KW-1185">Reference proteome</keyword>
<accession>A0ABY6GGE8</accession>
<evidence type="ECO:0000313" key="2">
    <source>
        <dbReference type="Proteomes" id="UP001162800"/>
    </source>
</evidence>
<dbReference type="Proteomes" id="UP001162800">
    <property type="component" value="Plasmid unnamed1"/>
</dbReference>